<dbReference type="STRING" id="1573173.A0A167A6J0"/>
<organism evidence="3 4">
    <name type="scientific">Colletotrichum incanum</name>
    <name type="common">Soybean anthracnose fungus</name>
    <dbReference type="NCBI Taxonomy" id="1573173"/>
    <lineage>
        <taxon>Eukaryota</taxon>
        <taxon>Fungi</taxon>
        <taxon>Dikarya</taxon>
        <taxon>Ascomycota</taxon>
        <taxon>Pezizomycotina</taxon>
        <taxon>Sordariomycetes</taxon>
        <taxon>Hypocreomycetidae</taxon>
        <taxon>Glomerellales</taxon>
        <taxon>Glomerellaceae</taxon>
        <taxon>Colletotrichum</taxon>
        <taxon>Colletotrichum spaethianum species complex</taxon>
    </lineage>
</organism>
<name>A0A167A6J0_COLIC</name>
<gene>
    <name evidence="3" type="ORF">CI238_02109</name>
</gene>
<reference evidence="3 4" key="1">
    <citation type="submission" date="2015-06" db="EMBL/GenBank/DDBJ databases">
        <title>Survival trade-offs in plant roots during colonization by closely related pathogenic and mutualistic fungi.</title>
        <authorList>
            <person name="Hacquard S."/>
            <person name="Kracher B."/>
            <person name="Hiruma K."/>
            <person name="Weinman A."/>
            <person name="Muench P."/>
            <person name="Garrido Oter R."/>
            <person name="Ver Loren van Themaat E."/>
            <person name="Dallerey J.-F."/>
            <person name="Damm U."/>
            <person name="Henrissat B."/>
            <person name="Lespinet O."/>
            <person name="Thon M."/>
            <person name="Kemen E."/>
            <person name="McHardy A.C."/>
            <person name="Schulze-Lefert P."/>
            <person name="O'Connell R.J."/>
        </authorList>
    </citation>
    <scope>NUCLEOTIDE SEQUENCE [LARGE SCALE GENOMIC DNA]</scope>
    <source>
        <strain evidence="3 4">MAFF 238704</strain>
    </source>
</reference>
<protein>
    <recommendedName>
        <fullName evidence="2">EthD domain-containing protein</fullName>
    </recommendedName>
</protein>
<comment type="caution">
    <text evidence="3">The sequence shown here is derived from an EMBL/GenBank/DDBJ whole genome shotgun (WGS) entry which is preliminary data.</text>
</comment>
<dbReference type="InterPro" id="IPR009799">
    <property type="entry name" value="EthD_dom"/>
</dbReference>
<dbReference type="SUPFAM" id="SSF54909">
    <property type="entry name" value="Dimeric alpha+beta barrel"/>
    <property type="match status" value="1"/>
</dbReference>
<dbReference type="AlphaFoldDB" id="A0A167A6J0"/>
<evidence type="ECO:0000259" key="2">
    <source>
        <dbReference type="Pfam" id="PF07110"/>
    </source>
</evidence>
<dbReference type="Proteomes" id="UP000076584">
    <property type="component" value="Unassembled WGS sequence"/>
</dbReference>
<keyword evidence="4" id="KW-1185">Reference proteome</keyword>
<dbReference type="InterPro" id="IPR011008">
    <property type="entry name" value="Dimeric_a/b-barrel"/>
</dbReference>
<proteinExistence type="inferred from homology"/>
<accession>A0A167A6J0</accession>
<evidence type="ECO:0000313" key="4">
    <source>
        <dbReference type="Proteomes" id="UP000076584"/>
    </source>
</evidence>
<dbReference type="Gene3D" id="3.30.70.100">
    <property type="match status" value="1"/>
</dbReference>
<feature type="domain" description="EthD" evidence="2">
    <location>
        <begin position="49"/>
        <end position="139"/>
    </location>
</feature>
<sequence>LQFSSRDSRRRSEMAQQKLTVSGTAPSLIGSAPQCGRYLKITMFIKKLPDITNEYFHAYWANNHVQVSLANTTFASKIRRYNQYHITPELREQAERLGGTVLDFDGAAEFWVEALEDWESIARDPDFVRMVSGDMLNFVREPLYVTLGYDYLVVGKDWDAAPAA</sequence>
<feature type="non-terminal residue" evidence="3">
    <location>
        <position position="1"/>
    </location>
</feature>
<comment type="similarity">
    <text evidence="1">Belongs to the tpcK family.</text>
</comment>
<evidence type="ECO:0000313" key="3">
    <source>
        <dbReference type="EMBL" id="KZL79775.1"/>
    </source>
</evidence>
<dbReference type="GO" id="GO:0016491">
    <property type="term" value="F:oxidoreductase activity"/>
    <property type="evidence" value="ECO:0007669"/>
    <property type="project" value="InterPro"/>
</dbReference>
<evidence type="ECO:0000256" key="1">
    <source>
        <dbReference type="ARBA" id="ARBA00005986"/>
    </source>
</evidence>
<dbReference type="Pfam" id="PF07110">
    <property type="entry name" value="EthD"/>
    <property type="match status" value="1"/>
</dbReference>
<dbReference type="EMBL" id="LFIW01002023">
    <property type="protein sequence ID" value="KZL79775.1"/>
    <property type="molecule type" value="Genomic_DNA"/>
</dbReference>